<proteinExistence type="predicted"/>
<evidence type="ECO:0000313" key="3">
    <source>
        <dbReference type="Proteomes" id="UP001362999"/>
    </source>
</evidence>
<accession>A0AAW0BNL8</accession>
<keyword evidence="3" id="KW-1185">Reference proteome</keyword>
<gene>
    <name evidence="2" type="ORF">R3P38DRAFT_3267781</name>
</gene>
<dbReference type="AlphaFoldDB" id="A0AAW0BNL8"/>
<dbReference type="Proteomes" id="UP001362999">
    <property type="component" value="Unassembled WGS sequence"/>
</dbReference>
<organism evidence="2 3">
    <name type="scientific">Favolaschia claudopus</name>
    <dbReference type="NCBI Taxonomy" id="2862362"/>
    <lineage>
        <taxon>Eukaryota</taxon>
        <taxon>Fungi</taxon>
        <taxon>Dikarya</taxon>
        <taxon>Basidiomycota</taxon>
        <taxon>Agaricomycotina</taxon>
        <taxon>Agaricomycetes</taxon>
        <taxon>Agaricomycetidae</taxon>
        <taxon>Agaricales</taxon>
        <taxon>Marasmiineae</taxon>
        <taxon>Mycenaceae</taxon>
        <taxon>Favolaschia</taxon>
    </lineage>
</organism>
<name>A0AAW0BNL8_9AGAR</name>
<feature type="compositionally biased region" description="Low complexity" evidence="1">
    <location>
        <begin position="227"/>
        <end position="243"/>
    </location>
</feature>
<evidence type="ECO:0000313" key="2">
    <source>
        <dbReference type="EMBL" id="KAK7027647.1"/>
    </source>
</evidence>
<feature type="region of interest" description="Disordered" evidence="1">
    <location>
        <begin position="271"/>
        <end position="290"/>
    </location>
</feature>
<feature type="region of interest" description="Disordered" evidence="1">
    <location>
        <begin position="443"/>
        <end position="469"/>
    </location>
</feature>
<protein>
    <submittedName>
        <fullName evidence="2">Uncharacterized protein</fullName>
    </submittedName>
</protein>
<reference evidence="2 3" key="1">
    <citation type="journal article" date="2024" name="J Genomics">
        <title>Draft genome sequencing and assembly of Favolaschia claudopus CIRM-BRFM 2984 isolated from oak limbs.</title>
        <authorList>
            <person name="Navarro D."/>
            <person name="Drula E."/>
            <person name="Chaduli D."/>
            <person name="Cazenave R."/>
            <person name="Ahrendt S."/>
            <person name="Wang J."/>
            <person name="Lipzen A."/>
            <person name="Daum C."/>
            <person name="Barry K."/>
            <person name="Grigoriev I.V."/>
            <person name="Favel A."/>
            <person name="Rosso M.N."/>
            <person name="Martin F."/>
        </authorList>
    </citation>
    <scope>NUCLEOTIDE SEQUENCE [LARGE SCALE GENOMIC DNA]</scope>
    <source>
        <strain evidence="2 3">CIRM-BRFM 2984</strain>
    </source>
</reference>
<evidence type="ECO:0000256" key="1">
    <source>
        <dbReference type="SAM" id="MobiDB-lite"/>
    </source>
</evidence>
<sequence length="482" mass="53720">MILFGCGSPTSWKRRRVLLYLAFSQRPCPLVFSLCYNEFKANSPPLCRPFFKQHLQTKSHLRDYDQPFTSTFTSHAYLAPSSFRRAQEHTSITTTTTTTVNETRLRTSARDTKRGSRLRTIDTETPSRGAQTGASHLAFAHYLTLTNPSTLVNALMAPTTTPTPPPLCRCPHMLPHASYQDITVSSPRQRPSRPTILNSSAAHSVTLLIVLRPPPQQETRPLLHSSPFATQPKTTPTTRTEQQGIKLSANPACTPPTHLHLSNRWRRRTTYRVPQLRRNQPSGVAGAPDDQGAWPLSLFFAYHHPPPPPEQRRPSPPSSSRQENTTYPLRDPSPKPTRPSSTQMLLTHPPISESLQKQEVSTARNKVHPHYPLHPRFADAAAAASSLPHPALMVSSSPPPLRPTDSPFLKIYIRQTPRRRSRQSIRKMPNSLHRRCLTLSLATGTAPQPATPPLLPNPGNQRTCEAGGDGVRTYVPCNPLLK</sequence>
<feature type="region of interest" description="Disordered" evidence="1">
    <location>
        <begin position="216"/>
        <end position="266"/>
    </location>
</feature>
<dbReference type="EMBL" id="JAWWNJ010000029">
    <property type="protein sequence ID" value="KAK7027647.1"/>
    <property type="molecule type" value="Genomic_DNA"/>
</dbReference>
<feature type="compositionally biased region" description="Pro residues" evidence="1">
    <location>
        <begin position="304"/>
        <end position="317"/>
    </location>
</feature>
<comment type="caution">
    <text evidence="2">The sequence shown here is derived from an EMBL/GenBank/DDBJ whole genome shotgun (WGS) entry which is preliminary data.</text>
</comment>
<feature type="region of interest" description="Disordered" evidence="1">
    <location>
        <begin position="299"/>
        <end position="345"/>
    </location>
</feature>